<comment type="caution">
    <text evidence="1">The sequence shown here is derived from an EMBL/GenBank/DDBJ whole genome shotgun (WGS) entry which is preliminary data.</text>
</comment>
<sequence>MPLTDHERYQKMGKLFGVYEGGIPKLVVAEPDLVKQVLVKDFHLLPNRRVHAISDPIFHNMMAWAPFEIWRKIRPAVTPAFSTARLRKMNALIQDCVRVTCEHVKAAAEQRADIHVQQFYGHYSLNVIARCAFGTTLDSHSDATNEFVTEARKGFSARVSWKVLLFVLFPGLLKYLKINASRGGTSQYFKEACQRIIRERRENGKRLEDFLQLMIDAQDGNLTASEEISADPENKICDVGSDTKPGGPISTKRLTETEAMAQCVLFFLVGLETTSMTLALATYHLALNPAVQEKLRKEVDECMAEHGPEPSLDAIMSLKYLHCVVLETLRLYPPAPRVERYAIDDYVLGETGIKVPKNSSVIVPIYAMHRDPAVFPDPESFVPERFSDENVESIRPYTYLPFGAGPRNCIGMRLGLQSIKLCLIHILHNVQFVRTEKTKMHETSIPLLDSIIARATVERWRPIRATISPAFSTGKLRKRHEDFLQLMMDAQEGSLAFSEDKTEETENKLFDVGLDSKLETGRNNKRSGANLGLHIKVEVSPLYSLGGSADASSRSEALQLSHQATIPEDTASNELAGLVTPVAFGTRHSHLFGPYC</sequence>
<keyword evidence="2" id="KW-1185">Reference proteome</keyword>
<evidence type="ECO:0000313" key="1">
    <source>
        <dbReference type="EMBL" id="KAH6930273.1"/>
    </source>
</evidence>
<gene>
    <name evidence="1" type="ORF">HPB50_012285</name>
</gene>
<reference evidence="1" key="1">
    <citation type="submission" date="2020-05" db="EMBL/GenBank/DDBJ databases">
        <title>Large-scale comparative analyses of tick genomes elucidate their genetic diversity and vector capacities.</title>
        <authorList>
            <person name="Jia N."/>
            <person name="Wang J."/>
            <person name="Shi W."/>
            <person name="Du L."/>
            <person name="Sun Y."/>
            <person name="Zhan W."/>
            <person name="Jiang J."/>
            <person name="Wang Q."/>
            <person name="Zhang B."/>
            <person name="Ji P."/>
            <person name="Sakyi L.B."/>
            <person name="Cui X."/>
            <person name="Yuan T."/>
            <person name="Jiang B."/>
            <person name="Yang W."/>
            <person name="Lam T.T.-Y."/>
            <person name="Chang Q."/>
            <person name="Ding S."/>
            <person name="Wang X."/>
            <person name="Zhu J."/>
            <person name="Ruan X."/>
            <person name="Zhao L."/>
            <person name="Wei J."/>
            <person name="Que T."/>
            <person name="Du C."/>
            <person name="Cheng J."/>
            <person name="Dai P."/>
            <person name="Han X."/>
            <person name="Huang E."/>
            <person name="Gao Y."/>
            <person name="Liu J."/>
            <person name="Shao H."/>
            <person name="Ye R."/>
            <person name="Li L."/>
            <person name="Wei W."/>
            <person name="Wang X."/>
            <person name="Wang C."/>
            <person name="Yang T."/>
            <person name="Huo Q."/>
            <person name="Li W."/>
            <person name="Guo W."/>
            <person name="Chen H."/>
            <person name="Zhou L."/>
            <person name="Ni X."/>
            <person name="Tian J."/>
            <person name="Zhou Y."/>
            <person name="Sheng Y."/>
            <person name="Liu T."/>
            <person name="Pan Y."/>
            <person name="Xia L."/>
            <person name="Li J."/>
            <person name="Zhao F."/>
            <person name="Cao W."/>
        </authorList>
    </citation>
    <scope>NUCLEOTIDE SEQUENCE</scope>
    <source>
        <strain evidence="1">Hyas-2018</strain>
    </source>
</reference>
<organism evidence="1 2">
    <name type="scientific">Hyalomma asiaticum</name>
    <name type="common">Tick</name>
    <dbReference type="NCBI Taxonomy" id="266040"/>
    <lineage>
        <taxon>Eukaryota</taxon>
        <taxon>Metazoa</taxon>
        <taxon>Ecdysozoa</taxon>
        <taxon>Arthropoda</taxon>
        <taxon>Chelicerata</taxon>
        <taxon>Arachnida</taxon>
        <taxon>Acari</taxon>
        <taxon>Parasitiformes</taxon>
        <taxon>Ixodida</taxon>
        <taxon>Ixodoidea</taxon>
        <taxon>Ixodidae</taxon>
        <taxon>Hyalomminae</taxon>
        <taxon>Hyalomma</taxon>
    </lineage>
</organism>
<name>A0ACB7S9D3_HYAAI</name>
<protein>
    <submittedName>
        <fullName evidence="1">Uncharacterized protein</fullName>
    </submittedName>
</protein>
<dbReference type="Proteomes" id="UP000821845">
    <property type="component" value="Chromosome 5"/>
</dbReference>
<proteinExistence type="predicted"/>
<dbReference type="EMBL" id="CM023485">
    <property type="protein sequence ID" value="KAH6930273.1"/>
    <property type="molecule type" value="Genomic_DNA"/>
</dbReference>
<accession>A0ACB7S9D3</accession>
<evidence type="ECO:0000313" key="2">
    <source>
        <dbReference type="Proteomes" id="UP000821845"/>
    </source>
</evidence>